<proteinExistence type="inferred from homology"/>
<comment type="subcellular location">
    <subcellularLocation>
        <location evidence="5">Cell membrane</location>
        <topology evidence="5">Multi-pass membrane protein</topology>
    </subcellularLocation>
    <subcellularLocation>
        <location evidence="1">Membrane</location>
        <topology evidence="1">Multi-pass membrane protein</topology>
    </subcellularLocation>
</comment>
<dbReference type="PANTHER" id="PTHR43701:SF2">
    <property type="entry name" value="MEMBRANE TRANSPORTER PROTEIN YJNA-RELATED"/>
    <property type="match status" value="1"/>
</dbReference>
<evidence type="ECO:0000256" key="3">
    <source>
        <dbReference type="ARBA" id="ARBA00022989"/>
    </source>
</evidence>
<accession>A0A4Z0VXX1</accession>
<evidence type="ECO:0000313" key="6">
    <source>
        <dbReference type="EMBL" id="TGG87501.1"/>
    </source>
</evidence>
<evidence type="ECO:0000256" key="1">
    <source>
        <dbReference type="ARBA" id="ARBA00004141"/>
    </source>
</evidence>
<organism evidence="6 7">
    <name type="scientific">Geotoga petraea</name>
    <dbReference type="NCBI Taxonomy" id="28234"/>
    <lineage>
        <taxon>Bacteria</taxon>
        <taxon>Thermotogati</taxon>
        <taxon>Thermotogota</taxon>
        <taxon>Thermotogae</taxon>
        <taxon>Petrotogales</taxon>
        <taxon>Petrotogaceae</taxon>
        <taxon>Geotoga</taxon>
    </lineage>
</organism>
<reference evidence="6 7" key="1">
    <citation type="submission" date="2019-04" db="EMBL/GenBank/DDBJ databases">
        <title>Draft genome sequence data and analysis of a Fermenting Bacterium, Geotoga petraea strain HO-Geo1, isolated from heavy-oil petroleum reservoir in Russia.</title>
        <authorList>
            <person name="Grouzdev D.S."/>
            <person name="Semenova E.M."/>
            <person name="Sokolova D.S."/>
            <person name="Tourova T.P."/>
            <person name="Poltaraus A.B."/>
            <person name="Nazina T.N."/>
        </authorList>
    </citation>
    <scope>NUCLEOTIDE SEQUENCE [LARGE SCALE GENOMIC DNA]</scope>
    <source>
        <strain evidence="6 7">HO-Geo1</strain>
    </source>
</reference>
<dbReference type="OrthoDB" id="595460at2"/>
<dbReference type="GO" id="GO:0005886">
    <property type="term" value="C:plasma membrane"/>
    <property type="evidence" value="ECO:0007669"/>
    <property type="project" value="UniProtKB-SubCell"/>
</dbReference>
<feature type="transmembrane region" description="Helical" evidence="5">
    <location>
        <begin position="182"/>
        <end position="207"/>
    </location>
</feature>
<dbReference type="AlphaFoldDB" id="A0A4Z0VXX1"/>
<dbReference type="EMBL" id="SRME01000004">
    <property type="protein sequence ID" value="TGG87501.1"/>
    <property type="molecule type" value="Genomic_DNA"/>
</dbReference>
<feature type="transmembrane region" description="Helical" evidence="5">
    <location>
        <begin position="7"/>
        <end position="34"/>
    </location>
</feature>
<keyword evidence="3 5" id="KW-1133">Transmembrane helix</keyword>
<feature type="transmembrane region" description="Helical" evidence="5">
    <location>
        <begin position="46"/>
        <end position="64"/>
    </location>
</feature>
<dbReference type="Proteomes" id="UP000297288">
    <property type="component" value="Unassembled WGS sequence"/>
</dbReference>
<dbReference type="InterPro" id="IPR002781">
    <property type="entry name" value="TM_pro_TauE-like"/>
</dbReference>
<dbReference type="PANTHER" id="PTHR43701">
    <property type="entry name" value="MEMBRANE TRANSPORTER PROTEIN MJ0441-RELATED"/>
    <property type="match status" value="1"/>
</dbReference>
<gene>
    <name evidence="6" type="ORF">E4650_07080</name>
</gene>
<comment type="similarity">
    <text evidence="5">Belongs to the 4-toluene sulfonate uptake permease (TSUP) (TC 2.A.102) family.</text>
</comment>
<feature type="transmembrane region" description="Helical" evidence="5">
    <location>
        <begin position="219"/>
        <end position="239"/>
    </location>
</feature>
<evidence type="ECO:0000256" key="5">
    <source>
        <dbReference type="RuleBase" id="RU363041"/>
    </source>
</evidence>
<feature type="transmembrane region" description="Helical" evidence="5">
    <location>
        <begin position="251"/>
        <end position="268"/>
    </location>
</feature>
<feature type="transmembrane region" description="Helical" evidence="5">
    <location>
        <begin position="76"/>
        <end position="96"/>
    </location>
</feature>
<evidence type="ECO:0000256" key="2">
    <source>
        <dbReference type="ARBA" id="ARBA00022692"/>
    </source>
</evidence>
<evidence type="ECO:0000313" key="7">
    <source>
        <dbReference type="Proteomes" id="UP000297288"/>
    </source>
</evidence>
<comment type="caution">
    <text evidence="6">The sequence shown here is derived from an EMBL/GenBank/DDBJ whole genome shotgun (WGS) entry which is preliminary data.</text>
</comment>
<keyword evidence="2 5" id="KW-0812">Transmembrane</keyword>
<feature type="transmembrane region" description="Helical" evidence="5">
    <location>
        <begin position="102"/>
        <end position="120"/>
    </location>
</feature>
<dbReference type="InterPro" id="IPR051598">
    <property type="entry name" value="TSUP/Inactive_protease-like"/>
</dbReference>
<evidence type="ECO:0000256" key="4">
    <source>
        <dbReference type="ARBA" id="ARBA00023136"/>
    </source>
</evidence>
<feature type="transmembrane region" description="Helical" evidence="5">
    <location>
        <begin position="152"/>
        <end position="170"/>
    </location>
</feature>
<keyword evidence="4 5" id="KW-0472">Membrane</keyword>
<dbReference type="Pfam" id="PF01925">
    <property type="entry name" value="TauE"/>
    <property type="match status" value="1"/>
</dbReference>
<name>A0A4Z0VXX1_9BACT</name>
<protein>
    <recommendedName>
        <fullName evidence="5">Probable membrane transporter protein</fullName>
    </recommendedName>
</protein>
<keyword evidence="5" id="KW-1003">Cell membrane</keyword>
<sequence length="269" mass="28500">MRVHLPIYLLPVAGVGIGVLISLIGGGGGIFYVGMLTELFSVSMDQAVSVSLATIIPTTLAASISHYRAGNIRPKIGFLLVAGGIIGVIAGSYLVTIIPLRILRIIFGIFLLVMGAGMMISRKKNQVKEETSENNQLEEPNSKENNPFSKLLIVKGLVFGLLGGLMSGMLGTSGTPPILAGLYSMGLFSLEVVGTSVMVLFFIAIAGVITHSAFGTMNWLLVVLLASGSVTGAIIGPLIGKRINKKTLDKFYGPFFTVFIILMAISMFF</sequence>